<feature type="binding site" evidence="6">
    <location>
        <position position="219"/>
    </location>
    <ligand>
        <name>a divalent metal cation</name>
        <dbReference type="ChEBI" id="CHEBI:60240"/>
        <label>2</label>
        <note>catalytic</note>
    </ligand>
</feature>
<evidence type="ECO:0000256" key="1">
    <source>
        <dbReference type="ARBA" id="ARBA00002521"/>
    </source>
</evidence>
<keyword evidence="5 6" id="KW-0378">Hydrolase</keyword>
<feature type="binding site" evidence="6">
    <location>
        <position position="250"/>
    </location>
    <ligand>
        <name>a divalent metal cation</name>
        <dbReference type="ChEBI" id="CHEBI:60240"/>
        <label>1</label>
    </ligand>
</feature>
<evidence type="ECO:0000256" key="2">
    <source>
        <dbReference type="ARBA" id="ARBA00022438"/>
    </source>
</evidence>
<evidence type="ECO:0000259" key="8">
    <source>
        <dbReference type="Pfam" id="PF00557"/>
    </source>
</evidence>
<dbReference type="NCBIfam" id="TIGR00500">
    <property type="entry name" value="met_pdase_I"/>
    <property type="match status" value="1"/>
</dbReference>
<dbReference type="GO" id="GO:0070006">
    <property type="term" value="F:metalloaminopeptidase activity"/>
    <property type="evidence" value="ECO:0007669"/>
    <property type="project" value="UniProtKB-UniRule"/>
</dbReference>
<evidence type="ECO:0000256" key="4">
    <source>
        <dbReference type="ARBA" id="ARBA00022723"/>
    </source>
</evidence>
<dbReference type="Pfam" id="PF00557">
    <property type="entry name" value="Peptidase_M24"/>
    <property type="match status" value="1"/>
</dbReference>
<keyword evidence="4 6" id="KW-0479">Metal-binding</keyword>
<dbReference type="AlphaFoldDB" id="A0A2H0TQV9"/>
<feature type="binding site" evidence="6">
    <location>
        <position position="122"/>
    </location>
    <ligand>
        <name>a divalent metal cation</name>
        <dbReference type="ChEBI" id="CHEBI:60240"/>
        <label>1</label>
    </ligand>
</feature>
<evidence type="ECO:0000313" key="10">
    <source>
        <dbReference type="Proteomes" id="UP000230154"/>
    </source>
</evidence>
<dbReference type="Proteomes" id="UP000230154">
    <property type="component" value="Unassembled WGS sequence"/>
</dbReference>
<feature type="binding site" evidence="6">
    <location>
        <position position="250"/>
    </location>
    <ligand>
        <name>a divalent metal cation</name>
        <dbReference type="ChEBI" id="CHEBI:60240"/>
        <label>2</label>
        <note>catalytic</note>
    </ligand>
</feature>
<evidence type="ECO:0000313" key="9">
    <source>
        <dbReference type="EMBL" id="PIR73926.1"/>
    </source>
</evidence>
<sequence length="270" mass="28650">MAYIKTGQERDLIIEGGLKLGSILDAIVPMVAAGVSTRDVDATAERLILKEGGRPAFKGYRAGKHDPKFPSTICACINDEIVHGFPLQQKVLQEGDIFTIDIGMQWPVNSGLGEKGNGFFTDTAITLPVGAISDKAAELIAVTKQALDVGIQAITVGGTIADIGAAIEHFVSPRGYGIVRDLVGHGVGHAVHEEPPVPNYHEPSLRSYVIEPGVVIAIEPMITVGGFAVRVDDDQWTIRTADGSLAAHFEHTIVVTDNGAVVATRRPSET</sequence>
<feature type="binding site" evidence="6">
    <location>
        <position position="101"/>
    </location>
    <ligand>
        <name>a divalent metal cation</name>
        <dbReference type="ChEBI" id="CHEBI:60240"/>
        <label>1</label>
    </ligand>
</feature>
<dbReference type="EMBL" id="PFCB01000035">
    <property type="protein sequence ID" value="PIR73926.1"/>
    <property type="molecule type" value="Genomic_DNA"/>
</dbReference>
<feature type="binding site" evidence="6">
    <location>
        <position position="192"/>
    </location>
    <ligand>
        <name>substrate</name>
    </ligand>
</feature>
<dbReference type="PANTHER" id="PTHR43330">
    <property type="entry name" value="METHIONINE AMINOPEPTIDASE"/>
    <property type="match status" value="1"/>
</dbReference>
<keyword evidence="3 6" id="KW-0645">Protease</keyword>
<comment type="function">
    <text evidence="1 6">Removes the N-terminal methionine from nascent proteins. The N-terminal methionine is often cleaved when the second residue in the primary sequence is small and uncharged (Met-Ala-, Cys, Gly, Pro, Ser, Thr, or Val). Requires deformylation of the N(alpha)-formylated initiator methionine before it can be hydrolyzed.</text>
</comment>
<dbReference type="PANTHER" id="PTHR43330:SF27">
    <property type="entry name" value="METHIONINE AMINOPEPTIDASE"/>
    <property type="match status" value="1"/>
</dbReference>
<dbReference type="GO" id="GO:0004239">
    <property type="term" value="F:initiator methionyl aminopeptidase activity"/>
    <property type="evidence" value="ECO:0007669"/>
    <property type="project" value="UniProtKB-UniRule"/>
</dbReference>
<proteinExistence type="inferred from homology"/>
<dbReference type="HAMAP" id="MF_01974">
    <property type="entry name" value="MetAP_1"/>
    <property type="match status" value="1"/>
</dbReference>
<comment type="catalytic activity">
    <reaction evidence="6 7">
        <text>Release of N-terminal amino acids, preferentially methionine, from peptides and arylamides.</text>
        <dbReference type="EC" id="3.4.11.18"/>
    </reaction>
</comment>
<evidence type="ECO:0000256" key="5">
    <source>
        <dbReference type="ARBA" id="ARBA00022801"/>
    </source>
</evidence>
<evidence type="ECO:0000256" key="3">
    <source>
        <dbReference type="ARBA" id="ARBA00022670"/>
    </source>
</evidence>
<comment type="cofactor">
    <cofactor evidence="6">
        <name>Co(2+)</name>
        <dbReference type="ChEBI" id="CHEBI:48828"/>
    </cofactor>
    <cofactor evidence="6">
        <name>Zn(2+)</name>
        <dbReference type="ChEBI" id="CHEBI:29105"/>
    </cofactor>
    <cofactor evidence="6">
        <name>Mn(2+)</name>
        <dbReference type="ChEBI" id="CHEBI:29035"/>
    </cofactor>
    <cofactor evidence="6">
        <name>Fe(2+)</name>
        <dbReference type="ChEBI" id="CHEBI:29033"/>
    </cofactor>
    <text evidence="6">Binds 2 divalent metal cations per subunit. Has a high-affinity and a low affinity metal-binding site. The true nature of the physiological cofactor is under debate. The enzyme is active with cobalt, zinc, manganese or divalent iron ions. Most likely, methionine aminopeptidases function as mononuclear Fe(2+)-metalloproteases under physiological conditions, and the catalytically relevant metal-binding site has been assigned to the histidine-containing high-affinity site.</text>
</comment>
<dbReference type="SUPFAM" id="SSF55920">
    <property type="entry name" value="Creatinase/aminopeptidase"/>
    <property type="match status" value="1"/>
</dbReference>
<feature type="binding site" evidence="6">
    <location>
        <position position="185"/>
    </location>
    <ligand>
        <name>a divalent metal cation</name>
        <dbReference type="ChEBI" id="CHEBI:60240"/>
        <label>2</label>
        <note>catalytic</note>
    </ligand>
</feature>
<dbReference type="GO" id="GO:0046872">
    <property type="term" value="F:metal ion binding"/>
    <property type="evidence" value="ECO:0007669"/>
    <property type="project" value="UniProtKB-UniRule"/>
</dbReference>
<feature type="domain" description="Peptidase M24" evidence="8">
    <location>
        <begin position="22"/>
        <end position="257"/>
    </location>
</feature>
<organism evidence="9 10">
    <name type="scientific">Candidatus Magasanikbacteria bacterium CG10_big_fil_rev_8_21_14_0_10_47_10</name>
    <dbReference type="NCBI Taxonomy" id="1974652"/>
    <lineage>
        <taxon>Bacteria</taxon>
        <taxon>Candidatus Magasanikiibacteriota</taxon>
    </lineage>
</organism>
<dbReference type="InterPro" id="IPR000994">
    <property type="entry name" value="Pept_M24"/>
</dbReference>
<accession>A0A2H0TQV9</accession>
<reference evidence="10" key="1">
    <citation type="submission" date="2017-09" db="EMBL/GenBank/DDBJ databases">
        <title>Depth-based differentiation of microbial function through sediment-hosted aquifers and enrichment of novel symbionts in the deep terrestrial subsurface.</title>
        <authorList>
            <person name="Probst A.J."/>
            <person name="Ladd B."/>
            <person name="Jarett J.K."/>
            <person name="Geller-Mcgrath D.E."/>
            <person name="Sieber C.M.K."/>
            <person name="Emerson J.B."/>
            <person name="Anantharaman K."/>
            <person name="Thomas B.C."/>
            <person name="Malmstrom R."/>
            <person name="Stieglmeier M."/>
            <person name="Klingl A."/>
            <person name="Woyke T."/>
            <person name="Ryan C.M."/>
            <person name="Banfield J.F."/>
        </authorList>
    </citation>
    <scope>NUCLEOTIDE SEQUENCE [LARGE SCALE GENOMIC DNA]</scope>
</reference>
<keyword evidence="2 6" id="KW-0031">Aminopeptidase</keyword>
<dbReference type="InterPro" id="IPR036005">
    <property type="entry name" value="Creatinase/aminopeptidase-like"/>
</dbReference>
<dbReference type="CDD" id="cd01086">
    <property type="entry name" value="MetAP1"/>
    <property type="match status" value="1"/>
</dbReference>
<dbReference type="GO" id="GO:0005829">
    <property type="term" value="C:cytosol"/>
    <property type="evidence" value="ECO:0007669"/>
    <property type="project" value="TreeGrafter"/>
</dbReference>
<feature type="binding site" evidence="6">
    <location>
        <position position="83"/>
    </location>
    <ligand>
        <name>substrate</name>
    </ligand>
</feature>
<feature type="binding site" evidence="6">
    <location>
        <position position="122"/>
    </location>
    <ligand>
        <name>a divalent metal cation</name>
        <dbReference type="ChEBI" id="CHEBI:60240"/>
        <label>2</label>
        <note>catalytic</note>
    </ligand>
</feature>
<dbReference type="Gene3D" id="3.90.230.10">
    <property type="entry name" value="Creatinase/methionine aminopeptidase superfamily"/>
    <property type="match status" value="1"/>
</dbReference>
<gene>
    <name evidence="6 9" type="primary">map</name>
    <name evidence="9" type="ORF">COU35_05120</name>
</gene>
<comment type="caution">
    <text evidence="9">The sequence shown here is derived from an EMBL/GenBank/DDBJ whole genome shotgun (WGS) entry which is preliminary data.</text>
</comment>
<evidence type="ECO:0000256" key="7">
    <source>
        <dbReference type="RuleBase" id="RU003653"/>
    </source>
</evidence>
<dbReference type="InterPro" id="IPR002467">
    <property type="entry name" value="Pept_M24A_MAP1"/>
</dbReference>
<evidence type="ECO:0000256" key="6">
    <source>
        <dbReference type="HAMAP-Rule" id="MF_01974"/>
    </source>
</evidence>
<comment type="subunit">
    <text evidence="6">Monomer.</text>
</comment>
<protein>
    <recommendedName>
        <fullName evidence="6 7">Methionine aminopeptidase</fullName>
        <shortName evidence="6">MAP</shortName>
        <shortName evidence="6">MetAP</shortName>
        <ecNumber evidence="6 7">3.4.11.18</ecNumber>
    </recommendedName>
    <alternativeName>
        <fullName evidence="6">Peptidase M</fullName>
    </alternativeName>
</protein>
<dbReference type="InterPro" id="IPR001714">
    <property type="entry name" value="Pept_M24_MAP"/>
</dbReference>
<dbReference type="GO" id="GO:0006508">
    <property type="term" value="P:proteolysis"/>
    <property type="evidence" value="ECO:0007669"/>
    <property type="project" value="UniProtKB-KW"/>
</dbReference>
<comment type="similarity">
    <text evidence="6">Belongs to the peptidase M24A family. Methionine aminopeptidase type 1 subfamily.</text>
</comment>
<name>A0A2H0TQV9_9BACT</name>
<dbReference type="EC" id="3.4.11.18" evidence="6 7"/>
<dbReference type="PRINTS" id="PR00599">
    <property type="entry name" value="MAPEPTIDASE"/>
</dbReference>